<evidence type="ECO:0000256" key="1">
    <source>
        <dbReference type="SAM" id="MobiDB-lite"/>
    </source>
</evidence>
<accession>A0A9P4JMP3</accession>
<dbReference type="OrthoDB" id="4204700at2759"/>
<feature type="compositionally biased region" description="Polar residues" evidence="1">
    <location>
        <begin position="351"/>
        <end position="363"/>
    </location>
</feature>
<feature type="region of interest" description="Disordered" evidence="1">
    <location>
        <begin position="207"/>
        <end position="405"/>
    </location>
</feature>
<protein>
    <submittedName>
        <fullName evidence="2">Uncharacterized protein</fullName>
    </submittedName>
</protein>
<feature type="compositionally biased region" description="Gly residues" evidence="1">
    <location>
        <begin position="392"/>
        <end position="405"/>
    </location>
</feature>
<dbReference type="Proteomes" id="UP000799536">
    <property type="component" value="Unassembled WGS sequence"/>
</dbReference>
<reference evidence="2" key="1">
    <citation type="journal article" date="2020" name="Stud. Mycol.">
        <title>101 Dothideomycetes genomes: a test case for predicting lifestyles and emergence of pathogens.</title>
        <authorList>
            <person name="Haridas S."/>
            <person name="Albert R."/>
            <person name="Binder M."/>
            <person name="Bloem J."/>
            <person name="Labutti K."/>
            <person name="Salamov A."/>
            <person name="Andreopoulos B."/>
            <person name="Baker S."/>
            <person name="Barry K."/>
            <person name="Bills G."/>
            <person name="Bluhm B."/>
            <person name="Cannon C."/>
            <person name="Castanera R."/>
            <person name="Culley D."/>
            <person name="Daum C."/>
            <person name="Ezra D."/>
            <person name="Gonzalez J."/>
            <person name="Henrissat B."/>
            <person name="Kuo A."/>
            <person name="Liang C."/>
            <person name="Lipzen A."/>
            <person name="Lutzoni F."/>
            <person name="Magnuson J."/>
            <person name="Mondo S."/>
            <person name="Nolan M."/>
            <person name="Ohm R."/>
            <person name="Pangilinan J."/>
            <person name="Park H.-J."/>
            <person name="Ramirez L."/>
            <person name="Alfaro M."/>
            <person name="Sun H."/>
            <person name="Tritt A."/>
            <person name="Yoshinaga Y."/>
            <person name="Zwiers L.-H."/>
            <person name="Turgeon B."/>
            <person name="Goodwin S."/>
            <person name="Spatafora J."/>
            <person name="Crous P."/>
            <person name="Grigoriev I."/>
        </authorList>
    </citation>
    <scope>NUCLEOTIDE SEQUENCE</scope>
    <source>
        <strain evidence="2">ATCC 74209</strain>
    </source>
</reference>
<evidence type="ECO:0000313" key="3">
    <source>
        <dbReference type="Proteomes" id="UP000799536"/>
    </source>
</evidence>
<dbReference type="EMBL" id="ML994047">
    <property type="protein sequence ID" value="KAF2199939.1"/>
    <property type="molecule type" value="Genomic_DNA"/>
</dbReference>
<feature type="compositionally biased region" description="Basic and acidic residues" evidence="1">
    <location>
        <begin position="207"/>
        <end position="219"/>
    </location>
</feature>
<feature type="compositionally biased region" description="Basic and acidic residues" evidence="1">
    <location>
        <begin position="365"/>
        <end position="391"/>
    </location>
</feature>
<feature type="compositionally biased region" description="Low complexity" evidence="1">
    <location>
        <begin position="285"/>
        <end position="300"/>
    </location>
</feature>
<dbReference type="AlphaFoldDB" id="A0A9P4JMP3"/>
<proteinExistence type="predicted"/>
<feature type="compositionally biased region" description="Polar residues" evidence="1">
    <location>
        <begin position="235"/>
        <end position="255"/>
    </location>
</feature>
<feature type="region of interest" description="Disordered" evidence="1">
    <location>
        <begin position="1"/>
        <end position="36"/>
    </location>
</feature>
<comment type="caution">
    <text evidence="2">The sequence shown here is derived from an EMBL/GenBank/DDBJ whole genome shotgun (WGS) entry which is preliminary data.</text>
</comment>
<name>A0A9P4JMP3_9PLEO</name>
<organism evidence="2 3">
    <name type="scientific">Delitschia confertaspora ATCC 74209</name>
    <dbReference type="NCBI Taxonomy" id="1513339"/>
    <lineage>
        <taxon>Eukaryota</taxon>
        <taxon>Fungi</taxon>
        <taxon>Dikarya</taxon>
        <taxon>Ascomycota</taxon>
        <taxon>Pezizomycotina</taxon>
        <taxon>Dothideomycetes</taxon>
        <taxon>Pleosporomycetidae</taxon>
        <taxon>Pleosporales</taxon>
        <taxon>Delitschiaceae</taxon>
        <taxon>Delitschia</taxon>
    </lineage>
</organism>
<evidence type="ECO:0000313" key="2">
    <source>
        <dbReference type="EMBL" id="KAF2199939.1"/>
    </source>
</evidence>
<gene>
    <name evidence="2" type="ORF">GQ43DRAFT_419127</name>
</gene>
<sequence length="405" mass="45261">MVLQDVPAPESDGFQDQSSYPSDNDPYEPSSSSPASYQIDFNQMPKPIPVLAPMFGFSEAHMRKKIDTNLKIAEQLINRRLAQSEANRLAYYILELEKTKSYTMSLGAAFGIWRAYKTMDVYRYPFYLPTNVDPNKFLFVRGAAANYARHSWRFAVYFIVSSQIGKAIGQGIAQPLAAQKTSSDPQLNVFVHDVRYSRDEMAKKAHAEWVEKSRTRPEAHVAGPKEGMYRGPQRPVTTPSDDDMSPTSGNEPWPTSSSGSSWTDENYDELGSQASKSQPQPPSRSAPTTWGRRQPPSRSASSDDDDMSPTGGMFQDDAEKNSSSGSAWDRLRRGGGPPARQQPAVPREQAEGSTLGDSWTFADSNEERQREKEKAQREFDERIERERRGGDFNEGGSGKKGGWGW</sequence>
<keyword evidence="3" id="KW-1185">Reference proteome</keyword>